<feature type="region of interest" description="Disordered" evidence="1">
    <location>
        <begin position="1"/>
        <end position="68"/>
    </location>
</feature>
<dbReference type="AlphaFoldDB" id="A0AAW2LMD5"/>
<comment type="caution">
    <text evidence="2">The sequence shown here is derived from an EMBL/GenBank/DDBJ whole genome shotgun (WGS) entry which is preliminary data.</text>
</comment>
<reference evidence="2" key="2">
    <citation type="journal article" date="2024" name="Plant">
        <title>Genomic evolution and insights into agronomic trait innovations of Sesamum species.</title>
        <authorList>
            <person name="Miao H."/>
            <person name="Wang L."/>
            <person name="Qu L."/>
            <person name="Liu H."/>
            <person name="Sun Y."/>
            <person name="Le M."/>
            <person name="Wang Q."/>
            <person name="Wei S."/>
            <person name="Zheng Y."/>
            <person name="Lin W."/>
            <person name="Duan Y."/>
            <person name="Cao H."/>
            <person name="Xiong S."/>
            <person name="Wang X."/>
            <person name="Wei L."/>
            <person name="Li C."/>
            <person name="Ma Q."/>
            <person name="Ju M."/>
            <person name="Zhao R."/>
            <person name="Li G."/>
            <person name="Mu C."/>
            <person name="Tian Q."/>
            <person name="Mei H."/>
            <person name="Zhang T."/>
            <person name="Gao T."/>
            <person name="Zhang H."/>
        </authorList>
    </citation>
    <scope>NUCLEOTIDE SEQUENCE</scope>
    <source>
        <strain evidence="2">G02</strain>
    </source>
</reference>
<gene>
    <name evidence="2" type="ORF">Sradi_5306200</name>
</gene>
<accession>A0AAW2LMD5</accession>
<organism evidence="2">
    <name type="scientific">Sesamum radiatum</name>
    <name type="common">Black benniseed</name>
    <dbReference type="NCBI Taxonomy" id="300843"/>
    <lineage>
        <taxon>Eukaryota</taxon>
        <taxon>Viridiplantae</taxon>
        <taxon>Streptophyta</taxon>
        <taxon>Embryophyta</taxon>
        <taxon>Tracheophyta</taxon>
        <taxon>Spermatophyta</taxon>
        <taxon>Magnoliopsida</taxon>
        <taxon>eudicotyledons</taxon>
        <taxon>Gunneridae</taxon>
        <taxon>Pentapetalae</taxon>
        <taxon>asterids</taxon>
        <taxon>lamiids</taxon>
        <taxon>Lamiales</taxon>
        <taxon>Pedaliaceae</taxon>
        <taxon>Sesamum</taxon>
    </lineage>
</organism>
<evidence type="ECO:0000256" key="1">
    <source>
        <dbReference type="SAM" id="MobiDB-lite"/>
    </source>
</evidence>
<dbReference type="EMBL" id="JACGWJ010000024">
    <property type="protein sequence ID" value="KAL0320447.1"/>
    <property type="molecule type" value="Genomic_DNA"/>
</dbReference>
<proteinExistence type="predicted"/>
<protein>
    <submittedName>
        <fullName evidence="2">Uncharacterized protein</fullName>
    </submittedName>
</protein>
<evidence type="ECO:0000313" key="2">
    <source>
        <dbReference type="EMBL" id="KAL0320447.1"/>
    </source>
</evidence>
<sequence length="68" mass="7290">MSSSNFNSSSDSMFGSSVTSPRPVNVPPTPVTTVGPSRVLKSQLPPRASPSEENPTQAKYQDMLLRNP</sequence>
<reference evidence="2" key="1">
    <citation type="submission" date="2020-06" db="EMBL/GenBank/DDBJ databases">
        <authorList>
            <person name="Li T."/>
            <person name="Hu X."/>
            <person name="Zhang T."/>
            <person name="Song X."/>
            <person name="Zhang H."/>
            <person name="Dai N."/>
            <person name="Sheng W."/>
            <person name="Hou X."/>
            <person name="Wei L."/>
        </authorList>
    </citation>
    <scope>NUCLEOTIDE SEQUENCE</scope>
    <source>
        <strain evidence="2">G02</strain>
        <tissue evidence="2">Leaf</tissue>
    </source>
</reference>
<name>A0AAW2LMD5_SESRA</name>
<feature type="compositionally biased region" description="Low complexity" evidence="1">
    <location>
        <begin position="1"/>
        <end position="23"/>
    </location>
</feature>